<dbReference type="GO" id="GO:0003723">
    <property type="term" value="F:RNA binding"/>
    <property type="evidence" value="ECO:0007669"/>
    <property type="project" value="UniProtKB-KW"/>
</dbReference>
<dbReference type="GO" id="GO:0071051">
    <property type="term" value="P:poly(A)-dependent snoRNA 3'-end processing"/>
    <property type="evidence" value="ECO:0007669"/>
    <property type="project" value="TreeGrafter"/>
</dbReference>
<keyword evidence="3" id="KW-0698">rRNA processing</keyword>
<evidence type="ECO:0008006" key="11">
    <source>
        <dbReference type="Google" id="ProtNLM"/>
    </source>
</evidence>
<keyword evidence="5" id="KW-0694">RNA-binding</keyword>
<evidence type="ECO:0000259" key="9">
    <source>
        <dbReference type="Pfam" id="PF21266"/>
    </source>
</evidence>
<proteinExistence type="inferred from homology"/>
<dbReference type="InterPro" id="IPR004088">
    <property type="entry name" value="KH_dom_type_1"/>
</dbReference>
<dbReference type="InterPro" id="IPR026699">
    <property type="entry name" value="Exosome_RNA_bind1/RRP40/RRP4"/>
</dbReference>
<evidence type="ECO:0000259" key="7">
    <source>
        <dbReference type="Pfam" id="PF14382"/>
    </source>
</evidence>
<dbReference type="SUPFAM" id="SSF54791">
    <property type="entry name" value="Eukaryotic type KH-domain (KH-domain type I)"/>
    <property type="match status" value="1"/>
</dbReference>
<dbReference type="SUPFAM" id="SSF110324">
    <property type="entry name" value="Ribosomal L27 protein-like"/>
    <property type="match status" value="1"/>
</dbReference>
<evidence type="ECO:0000256" key="1">
    <source>
        <dbReference type="ARBA" id="ARBA00004123"/>
    </source>
</evidence>
<dbReference type="GO" id="GO:0000467">
    <property type="term" value="P:exonucleolytic trimming to generate mature 3'-end of 5.8S rRNA from tricistronic rRNA transcript (SSU-rRNA, 5.8S rRNA, LSU-rRNA)"/>
    <property type="evidence" value="ECO:0007669"/>
    <property type="project" value="TreeGrafter"/>
</dbReference>
<evidence type="ECO:0000313" key="10">
    <source>
        <dbReference type="EMBL" id="KAJ1612368.1"/>
    </source>
</evidence>
<dbReference type="InterPro" id="IPR036612">
    <property type="entry name" value="KH_dom_type_1_sf"/>
</dbReference>
<dbReference type="Pfam" id="PF15985">
    <property type="entry name" value="KH_6"/>
    <property type="match status" value="1"/>
</dbReference>
<dbReference type="GO" id="GO:0000177">
    <property type="term" value="C:cytoplasmic exosome (RNase complex)"/>
    <property type="evidence" value="ECO:0007669"/>
    <property type="project" value="TreeGrafter"/>
</dbReference>
<evidence type="ECO:0000256" key="2">
    <source>
        <dbReference type="ARBA" id="ARBA00009155"/>
    </source>
</evidence>
<dbReference type="FunFam" id="2.40.50.140:FF:000038">
    <property type="entry name" value="Exosome complex component RRP4"/>
    <property type="match status" value="1"/>
</dbReference>
<feature type="domain" description="RRP4 S1" evidence="9">
    <location>
        <begin position="104"/>
        <end position="176"/>
    </location>
</feature>
<dbReference type="SUPFAM" id="SSF50249">
    <property type="entry name" value="Nucleic acid-binding proteins"/>
    <property type="match status" value="1"/>
</dbReference>
<dbReference type="Gene3D" id="2.40.50.140">
    <property type="entry name" value="Nucleic acid-binding proteins"/>
    <property type="match status" value="1"/>
</dbReference>
<keyword evidence="6" id="KW-0539">Nucleus</keyword>
<dbReference type="Proteomes" id="UP001067231">
    <property type="component" value="Unassembled WGS sequence"/>
</dbReference>
<dbReference type="CDD" id="cd22525">
    <property type="entry name" value="KH-I_Rrp4_eukar"/>
    <property type="match status" value="1"/>
</dbReference>
<dbReference type="InterPro" id="IPR012340">
    <property type="entry name" value="NA-bd_OB-fold"/>
</dbReference>
<name>A0A9D5DQB1_9CRYT</name>
<evidence type="ECO:0000256" key="6">
    <source>
        <dbReference type="ARBA" id="ARBA00023242"/>
    </source>
</evidence>
<dbReference type="InterPro" id="IPR048565">
    <property type="entry name" value="S1_RRP4"/>
</dbReference>
<reference evidence="10" key="1">
    <citation type="submission" date="2022-10" db="EMBL/GenBank/DDBJ databases">
        <title>Adaptive evolution leads to modifications in subtelomeric GC content in a zoonotic Cryptosporidium species.</title>
        <authorList>
            <person name="Li J."/>
            <person name="Feng Y."/>
            <person name="Xiao L."/>
        </authorList>
    </citation>
    <scope>NUCLEOTIDE SEQUENCE</scope>
    <source>
        <strain evidence="10">33844</strain>
    </source>
</reference>
<dbReference type="InterPro" id="IPR025721">
    <property type="entry name" value="Exosome_cplx_N_dom"/>
</dbReference>
<sequence>MKIKIIEWEGMFDNLLSPIWGFLFESTYMSLLEYVDYDLNVLRTRENETVAEKVVIPGDIIQTEPNYIRGHGTFEDKNSRLISATCGYLESLNKLIYTKPLGGRYNAEVGDIVVGRVVEVSNKKWLIDICSNQFAQLSLAAINLPGSVQRRRTEEDSLYMKSILDEGDVICTEVQRIQNEGACHLHTRSAKYGKLANGVLIKVPNKLIQRQTQHIIQLKYGIQLILGLNGYVWISLPFEHSHTDTLNYSSSSVKQEVVNPSMRKSIVKLAHIIKQFGSSNIQITPERVCKVFDHLTSLNISFK</sequence>
<evidence type="ECO:0000256" key="4">
    <source>
        <dbReference type="ARBA" id="ARBA00022835"/>
    </source>
</evidence>
<evidence type="ECO:0000259" key="8">
    <source>
        <dbReference type="Pfam" id="PF15985"/>
    </source>
</evidence>
<comment type="similarity">
    <text evidence="2">Belongs to the RRP4 family.</text>
</comment>
<gene>
    <name evidence="10" type="ORF">OJ253_622</name>
</gene>
<dbReference type="Pfam" id="PF21266">
    <property type="entry name" value="S1_RRP4"/>
    <property type="match status" value="1"/>
</dbReference>
<dbReference type="Gene3D" id="2.40.50.100">
    <property type="match status" value="1"/>
</dbReference>
<dbReference type="PANTHER" id="PTHR21321">
    <property type="entry name" value="PNAS-3 RELATED"/>
    <property type="match status" value="1"/>
</dbReference>
<organism evidence="10">
    <name type="scientific">Cryptosporidium canis</name>
    <dbReference type="NCBI Taxonomy" id="195482"/>
    <lineage>
        <taxon>Eukaryota</taxon>
        <taxon>Sar</taxon>
        <taxon>Alveolata</taxon>
        <taxon>Apicomplexa</taxon>
        <taxon>Conoidasida</taxon>
        <taxon>Coccidia</taxon>
        <taxon>Eucoccidiorida</taxon>
        <taxon>Eimeriorina</taxon>
        <taxon>Cryptosporidiidae</taxon>
        <taxon>Cryptosporidium</taxon>
    </lineage>
</organism>
<dbReference type="CDD" id="cd05789">
    <property type="entry name" value="S1_Rrp4"/>
    <property type="match status" value="1"/>
</dbReference>
<dbReference type="GO" id="GO:0071034">
    <property type="term" value="P:CUT catabolic process"/>
    <property type="evidence" value="ECO:0007669"/>
    <property type="project" value="TreeGrafter"/>
</dbReference>
<dbReference type="GO" id="GO:0034475">
    <property type="term" value="P:U4 snRNA 3'-end processing"/>
    <property type="evidence" value="ECO:0007669"/>
    <property type="project" value="TreeGrafter"/>
</dbReference>
<comment type="caution">
    <text evidence="10">The sequence shown here is derived from an EMBL/GenBank/DDBJ whole genome shotgun (WGS) entry which is preliminary data.</text>
</comment>
<dbReference type="AlphaFoldDB" id="A0A9D5DQB1"/>
<dbReference type="GO" id="GO:0071038">
    <property type="term" value="P:TRAMP-dependent tRNA surveillance pathway"/>
    <property type="evidence" value="ECO:0007669"/>
    <property type="project" value="TreeGrafter"/>
</dbReference>
<feature type="domain" description="K Homology" evidence="8">
    <location>
        <begin position="198"/>
        <end position="237"/>
    </location>
</feature>
<dbReference type="GO" id="GO:0071035">
    <property type="term" value="P:nuclear polyadenylation-dependent rRNA catabolic process"/>
    <property type="evidence" value="ECO:0007669"/>
    <property type="project" value="TreeGrafter"/>
</dbReference>
<dbReference type="GO" id="GO:0000176">
    <property type="term" value="C:nuclear exosome (RNase complex)"/>
    <property type="evidence" value="ECO:0007669"/>
    <property type="project" value="TreeGrafter"/>
</dbReference>
<dbReference type="Pfam" id="PF14382">
    <property type="entry name" value="ECR1_N"/>
    <property type="match status" value="1"/>
</dbReference>
<evidence type="ECO:0000256" key="5">
    <source>
        <dbReference type="ARBA" id="ARBA00022884"/>
    </source>
</evidence>
<comment type="subcellular location">
    <subcellularLocation>
        <location evidence="1">Nucleus</location>
    </subcellularLocation>
</comment>
<protein>
    <recommendedName>
        <fullName evidence="11">Ribosomal RNA-processing protein 4</fullName>
    </recommendedName>
</protein>
<dbReference type="PANTHER" id="PTHR21321:SF4">
    <property type="entry name" value="EXOSOME COMPLEX COMPONENT RRP4"/>
    <property type="match status" value="1"/>
</dbReference>
<dbReference type="EMBL" id="JAPCXC010000007">
    <property type="protein sequence ID" value="KAJ1612368.1"/>
    <property type="molecule type" value="Genomic_DNA"/>
</dbReference>
<accession>A0A9D5DQB1</accession>
<keyword evidence="4" id="KW-0271">Exosome</keyword>
<feature type="domain" description="Exosome complex component N-terminal" evidence="7">
    <location>
        <begin position="54"/>
        <end position="90"/>
    </location>
</feature>
<evidence type="ECO:0000256" key="3">
    <source>
        <dbReference type="ARBA" id="ARBA00022552"/>
    </source>
</evidence>
<dbReference type="OrthoDB" id="1650at2759"/>